<gene>
    <name evidence="8" type="ORF">IQ13_0428</name>
</gene>
<evidence type="ECO:0000313" key="9">
    <source>
        <dbReference type="Proteomes" id="UP000316167"/>
    </source>
</evidence>
<evidence type="ECO:0000256" key="1">
    <source>
        <dbReference type="ARBA" id="ARBA00004442"/>
    </source>
</evidence>
<evidence type="ECO:0000256" key="4">
    <source>
        <dbReference type="ARBA" id="ARBA00023136"/>
    </source>
</evidence>
<dbReference type="GO" id="GO:0009279">
    <property type="term" value="C:cell outer membrane"/>
    <property type="evidence" value="ECO:0007669"/>
    <property type="project" value="UniProtKB-SubCell"/>
</dbReference>
<proteinExistence type="inferred from homology"/>
<dbReference type="InterPro" id="IPR033985">
    <property type="entry name" value="SusD-like_N"/>
</dbReference>
<evidence type="ECO:0000256" key="3">
    <source>
        <dbReference type="ARBA" id="ARBA00022729"/>
    </source>
</evidence>
<dbReference type="OrthoDB" id="630434at2"/>
<evidence type="ECO:0000256" key="5">
    <source>
        <dbReference type="ARBA" id="ARBA00023237"/>
    </source>
</evidence>
<comment type="subcellular location">
    <subcellularLocation>
        <location evidence="1">Cell outer membrane</location>
    </subcellularLocation>
</comment>
<keyword evidence="9" id="KW-1185">Reference proteome</keyword>
<name>A0A562SVD1_9BACT</name>
<feature type="domain" description="SusD-like N-terminal" evidence="7">
    <location>
        <begin position="106"/>
        <end position="240"/>
    </location>
</feature>
<sequence>MKKIIIAVTFLSLFTTSCKKEYFDVGPTGSADESAIFTTTGNASNVINGIYRYLYSRYSAQNQPGQGGIMLMFDFMGEDVHQAVASWYTPGNGTGGWVNHRNDAYLYVEYPFRLYYRCIGNANALLANIDNATGTEADKNRLKGEALTMRAWAYFYLVQIYGKRYAAGANNTQLGVSMPLKPTDSKLPRSTVEENYTQIIKDLNDAVTAFASASAPASGPQQKSHLSRKAALAIRARVALVMQDYVNAAAFAKQVIDLGGHSLMTNAAYQAGFNDLSNPEWLWGAYIQDDQGDTFGSYMAQISWDGNTTYIRGVPKRINSALYDRITSTDVRKKMWEPSPNATNFPLPLSSYSRSPYMSRKFKTRNAPTIGDVPYIRLAEMYLIMAEAYARTPGKETEAKQALYTLAVNRDPSYTLSTNTGQALIDEILTQRRVEFWAEGHRWFDLKRLNLPLDRTVVPNYVPASAGGLMQVPAGSNLWEFVIPISELQANPNSVQNL</sequence>
<protein>
    <submittedName>
        <fullName evidence="8">SusD-like starch-binding protein associating with outer membrane</fullName>
    </submittedName>
</protein>
<dbReference type="Proteomes" id="UP000316167">
    <property type="component" value="Unassembled WGS sequence"/>
</dbReference>
<dbReference type="InterPro" id="IPR012944">
    <property type="entry name" value="SusD_RagB_dom"/>
</dbReference>
<comment type="caution">
    <text evidence="8">The sequence shown here is derived from an EMBL/GenBank/DDBJ whole genome shotgun (WGS) entry which is preliminary data.</text>
</comment>
<dbReference type="AlphaFoldDB" id="A0A562SVD1"/>
<keyword evidence="5" id="KW-0998">Cell outer membrane</keyword>
<keyword evidence="3" id="KW-0732">Signal</keyword>
<dbReference type="EMBL" id="VLLE01000002">
    <property type="protein sequence ID" value="TWI85269.1"/>
    <property type="molecule type" value="Genomic_DNA"/>
</dbReference>
<dbReference type="InterPro" id="IPR011990">
    <property type="entry name" value="TPR-like_helical_dom_sf"/>
</dbReference>
<evidence type="ECO:0000259" key="7">
    <source>
        <dbReference type="Pfam" id="PF14322"/>
    </source>
</evidence>
<organism evidence="8 9">
    <name type="scientific">Lacibacter cauensis</name>
    <dbReference type="NCBI Taxonomy" id="510947"/>
    <lineage>
        <taxon>Bacteria</taxon>
        <taxon>Pseudomonadati</taxon>
        <taxon>Bacteroidota</taxon>
        <taxon>Chitinophagia</taxon>
        <taxon>Chitinophagales</taxon>
        <taxon>Chitinophagaceae</taxon>
        <taxon>Lacibacter</taxon>
    </lineage>
</organism>
<evidence type="ECO:0000256" key="2">
    <source>
        <dbReference type="ARBA" id="ARBA00006275"/>
    </source>
</evidence>
<evidence type="ECO:0000259" key="6">
    <source>
        <dbReference type="Pfam" id="PF07980"/>
    </source>
</evidence>
<dbReference type="PROSITE" id="PS51257">
    <property type="entry name" value="PROKAR_LIPOPROTEIN"/>
    <property type="match status" value="1"/>
</dbReference>
<feature type="domain" description="RagB/SusD" evidence="6">
    <location>
        <begin position="355"/>
        <end position="497"/>
    </location>
</feature>
<dbReference type="SUPFAM" id="SSF48452">
    <property type="entry name" value="TPR-like"/>
    <property type="match status" value="1"/>
</dbReference>
<reference evidence="8 9" key="1">
    <citation type="journal article" date="2015" name="Stand. Genomic Sci.">
        <title>Genomic Encyclopedia of Bacterial and Archaeal Type Strains, Phase III: the genomes of soil and plant-associated and newly described type strains.</title>
        <authorList>
            <person name="Whitman W.B."/>
            <person name="Woyke T."/>
            <person name="Klenk H.P."/>
            <person name="Zhou Y."/>
            <person name="Lilburn T.G."/>
            <person name="Beck B.J."/>
            <person name="De Vos P."/>
            <person name="Vandamme P."/>
            <person name="Eisen J.A."/>
            <person name="Garrity G."/>
            <person name="Hugenholtz P."/>
            <person name="Kyrpides N.C."/>
        </authorList>
    </citation>
    <scope>NUCLEOTIDE SEQUENCE [LARGE SCALE GENOMIC DNA]</scope>
    <source>
        <strain evidence="8 9">CGMCC 1.7271</strain>
    </source>
</reference>
<comment type="similarity">
    <text evidence="2">Belongs to the SusD family.</text>
</comment>
<dbReference type="CDD" id="cd08977">
    <property type="entry name" value="SusD"/>
    <property type="match status" value="1"/>
</dbReference>
<evidence type="ECO:0000313" key="8">
    <source>
        <dbReference type="EMBL" id="TWI85269.1"/>
    </source>
</evidence>
<accession>A0A562SVD1</accession>
<dbReference type="RefSeq" id="WP_144884015.1">
    <property type="nucleotide sequence ID" value="NZ_VLLE01000002.1"/>
</dbReference>
<dbReference type="Pfam" id="PF07980">
    <property type="entry name" value="SusD_RagB"/>
    <property type="match status" value="1"/>
</dbReference>
<dbReference type="Pfam" id="PF14322">
    <property type="entry name" value="SusD-like_3"/>
    <property type="match status" value="1"/>
</dbReference>
<keyword evidence="4" id="KW-0472">Membrane</keyword>
<dbReference type="Gene3D" id="1.25.40.390">
    <property type="match status" value="1"/>
</dbReference>